<dbReference type="Proteomes" id="UP000295134">
    <property type="component" value="Plasmid pArsFIN5"/>
</dbReference>
<geneLocation type="plasmid" evidence="12 14">
    <name>paNv_CAN2</name>
</geneLocation>
<evidence type="ECO:0000256" key="3">
    <source>
        <dbReference type="ARBA" id="ARBA00022692"/>
    </source>
</evidence>
<feature type="domain" description="Type IV secretion system coupling protein TraD DNA-binding" evidence="8">
    <location>
        <begin position="172"/>
        <end position="561"/>
    </location>
</feature>
<feature type="compositionally biased region" description="Low complexity" evidence="6">
    <location>
        <begin position="612"/>
        <end position="628"/>
    </location>
</feature>
<keyword evidence="2" id="KW-1003">Cell membrane</keyword>
<dbReference type="InterPro" id="IPR022585">
    <property type="entry name" value="TraD_N"/>
</dbReference>
<dbReference type="KEGG" id="ans:ArsFIN_48940"/>
<keyword evidence="5 7" id="KW-0472">Membrane</keyword>
<dbReference type="NCBIfam" id="TIGR02759">
    <property type="entry name" value="TraD_Ftype"/>
    <property type="match status" value="1"/>
</dbReference>
<proteinExistence type="predicted"/>
<dbReference type="GO" id="GO:0005886">
    <property type="term" value="C:plasma membrane"/>
    <property type="evidence" value="ECO:0007669"/>
    <property type="project" value="UniProtKB-SubCell"/>
</dbReference>
<reference evidence="12" key="3">
    <citation type="submission" date="2023-04" db="EMBL/GenBank/DDBJ databases">
        <title>Genome dynamics across the evolutionary transition to endosymbiosis.</title>
        <authorList>
            <person name="Siozios S."/>
            <person name="Nadal-Jimenez P."/>
            <person name="Azagi T."/>
            <person name="Sprong H."/>
            <person name="Frost C.L."/>
            <person name="Parratt S.R."/>
            <person name="Taylor G."/>
            <person name="Brettell L."/>
            <person name="Lew K.C."/>
            <person name="Croft L."/>
            <person name="King K.C."/>
            <person name="Brockhurst M.A."/>
            <person name="Hypsa V."/>
            <person name="Novakova E."/>
            <person name="Darby A.C."/>
            <person name="Hurst G.D.D."/>
        </authorList>
    </citation>
    <scope>NUCLEOTIDE SEQUENCE</scope>
    <source>
        <strain evidence="12">ANv_CAN</strain>
        <plasmid evidence="12">paNv_CAN2</plasmid>
    </source>
</reference>
<evidence type="ECO:0000256" key="6">
    <source>
        <dbReference type="SAM" id="MobiDB-lite"/>
    </source>
</evidence>
<reference evidence="11 13" key="2">
    <citation type="submission" date="2019-03" db="EMBL/GenBank/DDBJ databases">
        <title>Long-read sequencing reveals hyperdense prophage content in a complex bacterial symbiont genome.</title>
        <authorList>
            <person name="Frost C.L."/>
            <person name="Siozios S."/>
            <person name="Nadal-Jimenez P."/>
            <person name="Brockhurst M.A."/>
            <person name="King K.C."/>
            <person name="Darby A.C."/>
            <person name="Hurst G.D.D."/>
        </authorList>
    </citation>
    <scope>NUCLEOTIDE SEQUENCE [LARGE SCALE GENOMIC DNA]</scope>
    <source>
        <strain evidence="11 13">FIN</strain>
        <plasmid evidence="11">pArsFIN5</plasmid>
        <plasmid evidence="13">parsfin5</plasmid>
    </source>
</reference>
<dbReference type="GeneID" id="39751425"/>
<feature type="region of interest" description="Disordered" evidence="6">
    <location>
        <begin position="608"/>
        <end position="688"/>
    </location>
</feature>
<dbReference type="SUPFAM" id="SSF52540">
    <property type="entry name" value="P-loop containing nucleoside triphosphate hydrolases"/>
    <property type="match status" value="1"/>
</dbReference>
<feature type="transmembrane region" description="Helical" evidence="7">
    <location>
        <begin position="28"/>
        <end position="51"/>
    </location>
</feature>
<protein>
    <submittedName>
        <fullName evidence="10">Conjugal transfer protein</fullName>
    </submittedName>
    <submittedName>
        <fullName evidence="11 12">Coupling protein TraD</fullName>
    </submittedName>
</protein>
<gene>
    <name evidence="10" type="primary">traD</name>
    <name evidence="10" type="ORF">ARN_36640</name>
    <name evidence="11" type="ORF">ArsFIN_48940</name>
    <name evidence="12" type="ORF">QE258_23260</name>
</gene>
<evidence type="ECO:0000313" key="10">
    <source>
        <dbReference type="EMBL" id="CBA76607.1"/>
    </source>
</evidence>
<dbReference type="EMBL" id="CP038617">
    <property type="protein sequence ID" value="QBY46283.1"/>
    <property type="molecule type" value="Genomic_DNA"/>
</dbReference>
<dbReference type="Gene3D" id="3.40.50.300">
    <property type="entry name" value="P-loop containing nucleotide triphosphate hydrolases"/>
    <property type="match status" value="1"/>
</dbReference>
<evidence type="ECO:0000256" key="1">
    <source>
        <dbReference type="ARBA" id="ARBA00004651"/>
    </source>
</evidence>
<dbReference type="InterPro" id="IPR019476">
    <property type="entry name" value="T4SS_TraD_DNA-bd"/>
</dbReference>
<evidence type="ECO:0000313" key="12">
    <source>
        <dbReference type="EMBL" id="WGM08185.1"/>
    </source>
</evidence>
<keyword evidence="4 7" id="KW-1133">Transmembrane helix</keyword>
<dbReference type="Pfam" id="PF10412">
    <property type="entry name" value="TrwB_AAD_bind"/>
    <property type="match status" value="1"/>
</dbReference>
<evidence type="ECO:0000256" key="2">
    <source>
        <dbReference type="ARBA" id="ARBA00022475"/>
    </source>
</evidence>
<organism evidence="10">
    <name type="scientific">Arsenophonus nasoniae</name>
    <name type="common">son-killer infecting Nasonia vitripennis</name>
    <dbReference type="NCBI Taxonomy" id="638"/>
    <lineage>
        <taxon>Bacteria</taxon>
        <taxon>Pseudomonadati</taxon>
        <taxon>Pseudomonadota</taxon>
        <taxon>Gammaproteobacteria</taxon>
        <taxon>Enterobacterales</taxon>
        <taxon>Morganellaceae</taxon>
        <taxon>Arsenophonus</taxon>
    </lineage>
</organism>
<dbReference type="PANTHER" id="PTHR37937:SF1">
    <property type="entry name" value="CONJUGATIVE TRANSFER: DNA TRANSPORT"/>
    <property type="match status" value="1"/>
</dbReference>
<dbReference type="EMBL" id="CP123525">
    <property type="protein sequence ID" value="WGM08185.1"/>
    <property type="molecule type" value="Genomic_DNA"/>
</dbReference>
<accession>D2U4N8</accession>
<dbReference type="CDD" id="cd01127">
    <property type="entry name" value="TrwB_TraG_TraD_VirD4"/>
    <property type="match status" value="1"/>
</dbReference>
<feature type="domain" description="TraD coupling protein N-terminal" evidence="9">
    <location>
        <begin position="32"/>
        <end position="125"/>
    </location>
</feature>
<evidence type="ECO:0000256" key="4">
    <source>
        <dbReference type="ARBA" id="ARBA00022989"/>
    </source>
</evidence>
<evidence type="ECO:0000313" key="13">
    <source>
        <dbReference type="Proteomes" id="UP000295134"/>
    </source>
</evidence>
<dbReference type="Proteomes" id="UP001177592">
    <property type="component" value="Plasmid paNv_CAN2"/>
</dbReference>
<sequence length="688" mass="78364">MSFNAKDMTQGGQIAFMRLRMFGQISNIIFYCLFISFWIIAALSMTIQLTWQTFVNGMVYWWCKTLVPMYSLFRSEPVYHLDYYGQKLHYTPSQILMDRYTVYCGEKVLNTFIISGIIAIVVCVVGLFVAWWVLGHHGKKQSEDEQTGGRALSENPSAVARQLKRAGEASDIKFGKLPIIKGSEIQNFGLVGTVGVGKSTYIRCLLDIIRKRGDMVIIYDRSCDYVKDYFNPQKDKILNPLDARCAAWDLWSECLTTPDFDNIAHTLIPMGHSEDPFWQGSARTIFAEAAYRMRKDDDRSYAKLLHTLLSIELSHLREYLRDSPSANLVEEKIEKTAISIRSVLTNYVKAMRYMQGIEKNGDTFTIRDWMRGVQEKGHNSWLFITSDAANHASLKPVISMWLSIAIRSLLAMGENRERRVWIIADELPTLHKLPDLVEILPEARKFGGCFVLGFQSYAQLQDIYGNKGALTLFDVLNTRFFFRATTKEMAEFAAGEIGEREIQKASEQYSYGADPVRDGVSVGKDMQRVQLVSYSDIQSLPDLTCFITLPGPYPVVKMTLKYHPYPKVAPNFIARNVNLDMDKRLANVIAARENERINMDKLFIPVTSGNNQEDTQTTATETAGMTQQKEQMPAIKIQHTESSVTTEPQDEKTEKSQINGKINRHHPQRKEEVNINRPSVEQDIGDTL</sequence>
<evidence type="ECO:0000256" key="7">
    <source>
        <dbReference type="SAM" id="Phobius"/>
    </source>
</evidence>
<evidence type="ECO:0000256" key="5">
    <source>
        <dbReference type="ARBA" id="ARBA00023136"/>
    </source>
</evidence>
<evidence type="ECO:0000313" key="11">
    <source>
        <dbReference type="EMBL" id="QBY46283.1"/>
    </source>
</evidence>
<evidence type="ECO:0000313" key="14">
    <source>
        <dbReference type="Proteomes" id="UP001177592"/>
    </source>
</evidence>
<dbReference type="InterPro" id="IPR027417">
    <property type="entry name" value="P-loop_NTPase"/>
</dbReference>
<geneLocation type="plasmid" evidence="11">
    <name>pArsFIN5</name>
</geneLocation>
<dbReference type="PANTHER" id="PTHR37937">
    <property type="entry name" value="CONJUGATIVE TRANSFER: DNA TRANSPORT"/>
    <property type="match status" value="1"/>
</dbReference>
<dbReference type="Pfam" id="PF12615">
    <property type="entry name" value="TraD_N"/>
    <property type="match status" value="1"/>
</dbReference>
<evidence type="ECO:0000259" key="8">
    <source>
        <dbReference type="Pfam" id="PF10412"/>
    </source>
</evidence>
<dbReference type="EMBL" id="FN545280">
    <property type="protein sequence ID" value="CBA76607.1"/>
    <property type="molecule type" value="Genomic_DNA"/>
</dbReference>
<geneLocation type="plasmid" evidence="13">
    <name>parsfin5</name>
</geneLocation>
<dbReference type="InterPro" id="IPR051539">
    <property type="entry name" value="T4SS-coupling_protein"/>
</dbReference>
<evidence type="ECO:0000259" key="9">
    <source>
        <dbReference type="Pfam" id="PF12615"/>
    </source>
</evidence>
<dbReference type="Gene3D" id="1.10.8.80">
    <property type="entry name" value="Magnesium chelatase subunit I, C-Terminal domain"/>
    <property type="match status" value="1"/>
</dbReference>
<feature type="transmembrane region" description="Helical" evidence="7">
    <location>
        <begin position="112"/>
        <end position="134"/>
    </location>
</feature>
<reference evidence="10" key="1">
    <citation type="journal article" date="2010" name="Insect Mol. Biol.">
        <title>The draft genome sequence of Arsenophonus nasoniae, son-killer bacterium of Nasonia vitripennis, reveals genes associated with virulence and symbiosis.</title>
        <authorList>
            <person name="Wilkes T."/>
            <person name="Darby A.C."/>
            <person name="Choi J."/>
            <person name="Colborne J.K."/>
            <person name="Werren J.H."/>
            <person name="Hurst G.D.D."/>
        </authorList>
    </citation>
    <scope>NUCLEOTIDE SEQUENCE</scope>
</reference>
<keyword evidence="11" id="KW-0614">Plasmid</keyword>
<dbReference type="InterPro" id="IPR014128">
    <property type="entry name" value="T4SS_TraD"/>
</dbReference>
<dbReference type="AlphaFoldDB" id="D2U4N8"/>
<name>D2U4N8_9GAMM</name>
<keyword evidence="14" id="KW-1185">Reference proteome</keyword>
<keyword evidence="3 7" id="KW-0812">Transmembrane</keyword>
<comment type="subcellular location">
    <subcellularLocation>
        <location evidence="1">Cell membrane</location>
        <topology evidence="1">Multi-pass membrane protein</topology>
    </subcellularLocation>
</comment>
<dbReference type="RefSeq" id="WP_026823554.1">
    <property type="nucleotide sequence ID" value="NZ_CP038617.1"/>
</dbReference>